<gene>
    <name evidence="3" type="ORF">GCM10009097_28610</name>
</gene>
<reference evidence="3 4" key="1">
    <citation type="journal article" date="2019" name="Int. J. Syst. Evol. Microbiol.">
        <title>The Global Catalogue of Microorganisms (GCM) 10K type strain sequencing project: providing services to taxonomists for standard genome sequencing and annotation.</title>
        <authorList>
            <consortium name="The Broad Institute Genomics Platform"/>
            <consortium name="The Broad Institute Genome Sequencing Center for Infectious Disease"/>
            <person name="Wu L."/>
            <person name="Ma J."/>
        </authorList>
    </citation>
    <scope>NUCLEOTIDE SEQUENCE [LARGE SCALE GENOMIC DNA]</scope>
    <source>
        <strain evidence="3 4">JCM 14330</strain>
    </source>
</reference>
<dbReference type="InterPro" id="IPR042100">
    <property type="entry name" value="Bug_dom1"/>
</dbReference>
<dbReference type="SUPFAM" id="SSF53850">
    <property type="entry name" value="Periplasmic binding protein-like II"/>
    <property type="match status" value="1"/>
</dbReference>
<dbReference type="PIRSF" id="PIRSF017082">
    <property type="entry name" value="YflP"/>
    <property type="match status" value="1"/>
</dbReference>
<comment type="similarity">
    <text evidence="1">Belongs to the UPF0065 (bug) family.</text>
</comment>
<keyword evidence="4" id="KW-1185">Reference proteome</keyword>
<dbReference type="Proteomes" id="UP001501706">
    <property type="component" value="Unassembled WGS sequence"/>
</dbReference>
<dbReference type="PANTHER" id="PTHR42928:SF5">
    <property type="entry name" value="BLR1237 PROTEIN"/>
    <property type="match status" value="1"/>
</dbReference>
<dbReference type="Gene3D" id="3.40.190.10">
    <property type="entry name" value="Periplasmic binding protein-like II"/>
    <property type="match status" value="1"/>
</dbReference>
<evidence type="ECO:0000256" key="1">
    <source>
        <dbReference type="ARBA" id="ARBA00006987"/>
    </source>
</evidence>
<organism evidence="3 4">
    <name type="scientific">Pigmentiphaga daeguensis</name>
    <dbReference type="NCBI Taxonomy" id="414049"/>
    <lineage>
        <taxon>Bacteria</taxon>
        <taxon>Pseudomonadati</taxon>
        <taxon>Pseudomonadota</taxon>
        <taxon>Betaproteobacteria</taxon>
        <taxon>Burkholderiales</taxon>
        <taxon>Alcaligenaceae</taxon>
        <taxon>Pigmentiphaga</taxon>
    </lineage>
</organism>
<evidence type="ECO:0000256" key="2">
    <source>
        <dbReference type="SAM" id="SignalP"/>
    </source>
</evidence>
<dbReference type="EMBL" id="BAAAEN010000010">
    <property type="protein sequence ID" value="GAA0509770.1"/>
    <property type="molecule type" value="Genomic_DNA"/>
</dbReference>
<dbReference type="InterPro" id="IPR005064">
    <property type="entry name" value="BUG"/>
</dbReference>
<evidence type="ECO:0000313" key="3">
    <source>
        <dbReference type="EMBL" id="GAA0509770.1"/>
    </source>
</evidence>
<name>A0ABN1C1C5_9BURK</name>
<dbReference type="PANTHER" id="PTHR42928">
    <property type="entry name" value="TRICARBOXYLATE-BINDING PROTEIN"/>
    <property type="match status" value="1"/>
</dbReference>
<dbReference type="Pfam" id="PF03401">
    <property type="entry name" value="TctC"/>
    <property type="match status" value="1"/>
</dbReference>
<dbReference type="Gene3D" id="3.40.190.150">
    <property type="entry name" value="Bordetella uptake gene, domain 1"/>
    <property type="match status" value="1"/>
</dbReference>
<proteinExistence type="inferred from homology"/>
<protein>
    <submittedName>
        <fullName evidence="3">Tripartite tricarboxylate transporter substrate binding protein</fullName>
    </submittedName>
</protein>
<dbReference type="RefSeq" id="WP_176400750.1">
    <property type="nucleotide sequence ID" value="NZ_BAAAEN010000010.1"/>
</dbReference>
<feature type="signal peptide" evidence="2">
    <location>
        <begin position="1"/>
        <end position="22"/>
    </location>
</feature>
<dbReference type="CDD" id="cd07012">
    <property type="entry name" value="PBP2_Bug_TTT"/>
    <property type="match status" value="1"/>
</dbReference>
<accession>A0ABN1C1C5</accession>
<keyword evidence="2" id="KW-0732">Signal</keyword>
<comment type="caution">
    <text evidence="3">The sequence shown here is derived from an EMBL/GenBank/DDBJ whole genome shotgun (WGS) entry which is preliminary data.</text>
</comment>
<feature type="chain" id="PRO_5047199225" evidence="2">
    <location>
        <begin position="23"/>
        <end position="324"/>
    </location>
</feature>
<sequence length="324" mass="33732">MKTLAALLLSCAACLPMAAAHAADADYPSRPITIVVPFPPGGSPDMLARVIGDKLGQRLGQTVVVENRPGASGTIGAAHVARAAPDGHTLMMTPNTFVLSPLVLPKGVVTFDVQADFAPVILPAKTLMVLAAHPRLGVKNLPELVTYAKAHPGLTYTGSANGSPQHVAGEMLKQMAGIDMSFVSYKGLAPALNDTLGGHVDLIFVPYGNVAQHVKAGALTVLGGLDEERLASAPEVVPLREQGYPRMVVGVWTGLFAPRGTPAPVVDRLNREINAILALPDVKQRLEGASQILVGGPPATLAKVVKRDLDTYAPIVRSAGITAD</sequence>
<evidence type="ECO:0000313" key="4">
    <source>
        <dbReference type="Proteomes" id="UP001501706"/>
    </source>
</evidence>